<dbReference type="AlphaFoldDB" id="A0A3M0YZ46"/>
<comment type="caution">
    <text evidence="1">The sequence shown here is derived from an EMBL/GenBank/DDBJ whole genome shotgun (WGS) entry which is preliminary data.</text>
</comment>
<evidence type="ECO:0000313" key="1">
    <source>
        <dbReference type="EMBL" id="RMD77279.1"/>
    </source>
</evidence>
<dbReference type="Proteomes" id="UP000269410">
    <property type="component" value="Unassembled WGS sequence"/>
</dbReference>
<reference evidence="1 2" key="1">
    <citation type="submission" date="2018-10" db="EMBL/GenBank/DDBJ databases">
        <title>Thermophilic Lithotrophy and Phototrophy in an Intertidal, Iron-rich, Geothermal Spring.</title>
        <authorList>
            <person name="Ward L.M."/>
            <person name="Idei A."/>
            <person name="Nakagawa M."/>
            <person name="Ueno Y."/>
            <person name="Fischer W."/>
            <person name="Mcglynn S.E."/>
        </authorList>
    </citation>
    <scope>NUCLEOTIDE SEQUENCE [LARGE SCALE GENOMIC DNA]</scope>
    <source>
        <strain evidence="1">J137</strain>
    </source>
</reference>
<sequence>MVKIISVGTLTITLVHPREVFEPAVKKCRKYYDILQEILILQKKILKSPKG</sequence>
<proteinExistence type="predicted"/>
<protein>
    <submittedName>
        <fullName evidence="1">Uncharacterized protein</fullName>
    </submittedName>
</protein>
<accession>A0A3M0YZ46</accession>
<dbReference type="EMBL" id="RFKV01000048">
    <property type="protein sequence ID" value="RMD77279.1"/>
    <property type="molecule type" value="Genomic_DNA"/>
</dbReference>
<gene>
    <name evidence="1" type="ORF">D6810_01410</name>
</gene>
<name>A0A3M0YZ46_9BACT</name>
<organism evidence="1 2">
    <name type="scientific">Candidatus Dojkabacteria bacterium</name>
    <dbReference type="NCBI Taxonomy" id="2099670"/>
    <lineage>
        <taxon>Bacteria</taxon>
        <taxon>Candidatus Dojkabacteria</taxon>
    </lineage>
</organism>
<evidence type="ECO:0000313" key="2">
    <source>
        <dbReference type="Proteomes" id="UP000269410"/>
    </source>
</evidence>